<dbReference type="Proteomes" id="UP000236161">
    <property type="component" value="Unassembled WGS sequence"/>
</dbReference>
<dbReference type="AlphaFoldDB" id="A0A2I0B639"/>
<organism evidence="6 7">
    <name type="scientific">Apostasia shenzhenica</name>
    <dbReference type="NCBI Taxonomy" id="1088818"/>
    <lineage>
        <taxon>Eukaryota</taxon>
        <taxon>Viridiplantae</taxon>
        <taxon>Streptophyta</taxon>
        <taxon>Embryophyta</taxon>
        <taxon>Tracheophyta</taxon>
        <taxon>Spermatophyta</taxon>
        <taxon>Magnoliopsida</taxon>
        <taxon>Liliopsida</taxon>
        <taxon>Asparagales</taxon>
        <taxon>Orchidaceae</taxon>
        <taxon>Apostasioideae</taxon>
        <taxon>Apostasia</taxon>
    </lineage>
</organism>
<dbReference type="Pfam" id="PF03081">
    <property type="entry name" value="Exo70_C"/>
    <property type="match status" value="1"/>
</dbReference>
<keyword evidence="7" id="KW-1185">Reference proteome</keyword>
<feature type="domain" description="Exocyst complex subunit Exo70 C-terminal" evidence="5">
    <location>
        <begin position="286"/>
        <end position="625"/>
    </location>
</feature>
<proteinExistence type="inferred from homology"/>
<dbReference type="GO" id="GO:0006887">
    <property type="term" value="P:exocytosis"/>
    <property type="evidence" value="ECO:0007669"/>
    <property type="project" value="UniProtKB-KW"/>
</dbReference>
<feature type="region of interest" description="Disordered" evidence="4">
    <location>
        <begin position="176"/>
        <end position="209"/>
    </location>
</feature>
<evidence type="ECO:0000313" key="6">
    <source>
        <dbReference type="EMBL" id="PKA63268.1"/>
    </source>
</evidence>
<dbReference type="STRING" id="1088818.A0A2I0B639"/>
<sequence>MALHALCDFPNLSHSLSRRAFLALTHHRRPGMAKKEIKKFFSFGKNRRASSSAAASADDGAGKGTSVRRSISSQLMADNVAAAEAIISKLGAEDSPYAKFTSLFSHGRAEASRYLHAVADLHSAMIFFSSADCPEGPASRAKTLFRSQTLMQTAMRRLEKEFHRILAANRDRLDPESLSAGSFSGARGSVGGYGSGSPSTDGDDDIQEASGSIGDVEQASVSAAADLRSIAETMIACGYGRECVRVYKLLRKSIVDEGLYKLGFDRLSNSQIHKLDWPVLDLKIRSWLAAAGPAIATLFSGERLLCDIVFCSEHYIAESCLADVTRDAALLFLAFPESVVKTKRSPEKILRILDLHRKLTDLWPEIESVFSAESTFAVKAQALDSLAAVSGAAIDTIAEFEVSVQKEASKLPVPRCSVHPLTRNAMNYLCILADYVPTLADVYAGVPFHPPEPMPESSSPCPSTLTPAAVSDRIAWLLLLLLCKLDHKAEFYSDVSLSYLFLANNVKYVVNRVRASRLKMVVGERWAARHEERAWHYAESFVRLLWGPPASVVSVGEANWEAVLAFNRTFEEAARIYEDQVVVDSGMREELLATVEEMMTPAYELLRRQARAASPGVRYSPPDIRVRLKQLFVGPDGSD</sequence>
<dbReference type="InterPro" id="IPR016159">
    <property type="entry name" value="Cullin_repeat-like_dom_sf"/>
</dbReference>
<comment type="similarity">
    <text evidence="1 3">Belongs to the EXO70 family.</text>
</comment>
<name>A0A2I0B639_9ASPA</name>
<dbReference type="InterPro" id="IPR004140">
    <property type="entry name" value="Exo70"/>
</dbReference>
<dbReference type="GO" id="GO:0015031">
    <property type="term" value="P:protein transport"/>
    <property type="evidence" value="ECO:0007669"/>
    <property type="project" value="UniProtKB-KW"/>
</dbReference>
<keyword evidence="2 3" id="KW-0813">Transport</keyword>
<dbReference type="EMBL" id="KZ451909">
    <property type="protein sequence ID" value="PKA63268.1"/>
    <property type="molecule type" value="Genomic_DNA"/>
</dbReference>
<keyword evidence="3" id="KW-0653">Protein transport</keyword>
<protein>
    <recommendedName>
        <fullName evidence="3">Exocyst subunit Exo70 family protein</fullName>
    </recommendedName>
</protein>
<dbReference type="GO" id="GO:0000145">
    <property type="term" value="C:exocyst"/>
    <property type="evidence" value="ECO:0007669"/>
    <property type="project" value="InterPro"/>
</dbReference>
<keyword evidence="3" id="KW-0268">Exocytosis</keyword>
<evidence type="ECO:0000256" key="2">
    <source>
        <dbReference type="ARBA" id="ARBA00022448"/>
    </source>
</evidence>
<evidence type="ECO:0000256" key="3">
    <source>
        <dbReference type="RuleBase" id="RU365026"/>
    </source>
</evidence>
<comment type="function">
    <text evidence="3">Component of the exocyst complex.</text>
</comment>
<accession>A0A2I0B639</accession>
<dbReference type="GO" id="GO:0005546">
    <property type="term" value="F:phosphatidylinositol-4,5-bisphosphate binding"/>
    <property type="evidence" value="ECO:0007669"/>
    <property type="project" value="InterPro"/>
</dbReference>
<gene>
    <name evidence="6" type="ORF">AXF42_Ash017736</name>
</gene>
<dbReference type="PANTHER" id="PTHR12542:SF17">
    <property type="entry name" value="EXOCYST SUBUNIT EXO70 FAMILY PROTEIN"/>
    <property type="match status" value="1"/>
</dbReference>
<dbReference type="Pfam" id="PF20669">
    <property type="entry name" value="Exo70_N"/>
    <property type="match status" value="1"/>
</dbReference>
<dbReference type="PANTHER" id="PTHR12542">
    <property type="entry name" value="EXOCYST COMPLEX PROTEIN EXO70"/>
    <property type="match status" value="1"/>
</dbReference>
<evidence type="ECO:0000259" key="5">
    <source>
        <dbReference type="Pfam" id="PF03081"/>
    </source>
</evidence>
<dbReference type="InterPro" id="IPR046364">
    <property type="entry name" value="Exo70_C"/>
</dbReference>
<dbReference type="OrthoDB" id="1922221at2759"/>
<dbReference type="SUPFAM" id="SSF74788">
    <property type="entry name" value="Cullin repeat-like"/>
    <property type="match status" value="1"/>
</dbReference>
<evidence type="ECO:0000256" key="4">
    <source>
        <dbReference type="SAM" id="MobiDB-lite"/>
    </source>
</evidence>
<reference evidence="6 7" key="1">
    <citation type="journal article" date="2017" name="Nature">
        <title>The Apostasia genome and the evolution of orchids.</title>
        <authorList>
            <person name="Zhang G.Q."/>
            <person name="Liu K.W."/>
            <person name="Li Z."/>
            <person name="Lohaus R."/>
            <person name="Hsiao Y.Y."/>
            <person name="Niu S.C."/>
            <person name="Wang J.Y."/>
            <person name="Lin Y.C."/>
            <person name="Xu Q."/>
            <person name="Chen L.J."/>
            <person name="Yoshida K."/>
            <person name="Fujiwara S."/>
            <person name="Wang Z.W."/>
            <person name="Zhang Y.Q."/>
            <person name="Mitsuda N."/>
            <person name="Wang M."/>
            <person name="Liu G.H."/>
            <person name="Pecoraro L."/>
            <person name="Huang H.X."/>
            <person name="Xiao X.J."/>
            <person name="Lin M."/>
            <person name="Wu X.Y."/>
            <person name="Wu W.L."/>
            <person name="Chen Y.Y."/>
            <person name="Chang S.B."/>
            <person name="Sakamoto S."/>
            <person name="Ohme-Takagi M."/>
            <person name="Yagi M."/>
            <person name="Zeng S.J."/>
            <person name="Shen C.Y."/>
            <person name="Yeh C.M."/>
            <person name="Luo Y.B."/>
            <person name="Tsai W.C."/>
            <person name="Van de Peer Y."/>
            <person name="Liu Z.J."/>
        </authorList>
    </citation>
    <scope>NUCLEOTIDE SEQUENCE [LARGE SCALE GENOMIC DNA]</scope>
    <source>
        <strain evidence="7">cv. Shenzhen</strain>
        <tissue evidence="6">Stem</tissue>
    </source>
</reference>
<evidence type="ECO:0000313" key="7">
    <source>
        <dbReference type="Proteomes" id="UP000236161"/>
    </source>
</evidence>
<dbReference type="Gene3D" id="1.20.1280.170">
    <property type="entry name" value="Exocyst complex component Exo70"/>
    <property type="match status" value="1"/>
</dbReference>
<evidence type="ECO:0000256" key="1">
    <source>
        <dbReference type="ARBA" id="ARBA00006756"/>
    </source>
</evidence>